<feature type="compositionally biased region" description="Polar residues" evidence="1">
    <location>
        <begin position="73"/>
        <end position="89"/>
    </location>
</feature>
<gene>
    <name evidence="2" type="ORF">PM001_LOCUS2815</name>
</gene>
<comment type="caution">
    <text evidence="2">The sequence shown here is derived from an EMBL/GenBank/DDBJ whole genome shotgun (WGS) entry which is preliminary data.</text>
</comment>
<name>A0AAV1T617_9STRA</name>
<sequence length="102" mass="10061">MTPSKSLDASPKRSARDTLVTVGITGSTGGGGSREGLGVSVTIGSGEGPAEGCAAGLDARRLLEDREPDKAAQVSSSPADVSPPIQTRLISDHGASSCPVSG</sequence>
<organism evidence="2 3">
    <name type="scientific">Peronospora matthiolae</name>
    <dbReference type="NCBI Taxonomy" id="2874970"/>
    <lineage>
        <taxon>Eukaryota</taxon>
        <taxon>Sar</taxon>
        <taxon>Stramenopiles</taxon>
        <taxon>Oomycota</taxon>
        <taxon>Peronosporomycetes</taxon>
        <taxon>Peronosporales</taxon>
        <taxon>Peronosporaceae</taxon>
        <taxon>Peronospora</taxon>
    </lineage>
</organism>
<proteinExistence type="predicted"/>
<evidence type="ECO:0000313" key="2">
    <source>
        <dbReference type="EMBL" id="CAK7903968.1"/>
    </source>
</evidence>
<feature type="region of interest" description="Disordered" evidence="1">
    <location>
        <begin position="66"/>
        <end position="102"/>
    </location>
</feature>
<dbReference type="EMBL" id="CAKLBY020000028">
    <property type="protein sequence ID" value="CAK7903968.1"/>
    <property type="molecule type" value="Genomic_DNA"/>
</dbReference>
<reference evidence="2" key="1">
    <citation type="submission" date="2024-01" db="EMBL/GenBank/DDBJ databases">
        <authorList>
            <person name="Webb A."/>
        </authorList>
    </citation>
    <scope>NUCLEOTIDE SEQUENCE</scope>
    <source>
        <strain evidence="2">Pm1</strain>
    </source>
</reference>
<protein>
    <submittedName>
        <fullName evidence="2">Uncharacterized protein</fullName>
    </submittedName>
</protein>
<evidence type="ECO:0000256" key="1">
    <source>
        <dbReference type="SAM" id="MobiDB-lite"/>
    </source>
</evidence>
<evidence type="ECO:0000313" key="3">
    <source>
        <dbReference type="Proteomes" id="UP001162060"/>
    </source>
</evidence>
<dbReference type="AlphaFoldDB" id="A0AAV1T617"/>
<accession>A0AAV1T617</accession>
<dbReference type="Proteomes" id="UP001162060">
    <property type="component" value="Unassembled WGS sequence"/>
</dbReference>